<feature type="compositionally biased region" description="Polar residues" evidence="1">
    <location>
        <begin position="13"/>
        <end position="22"/>
    </location>
</feature>
<evidence type="ECO:0000256" key="1">
    <source>
        <dbReference type="SAM" id="MobiDB-lite"/>
    </source>
</evidence>
<accession>A0A8S9K634</accession>
<reference evidence="2" key="1">
    <citation type="submission" date="2019-12" db="EMBL/GenBank/DDBJ databases">
        <title>Genome sequencing and annotation of Brassica cretica.</title>
        <authorList>
            <person name="Studholme D.J."/>
            <person name="Sarris P.F."/>
        </authorList>
    </citation>
    <scope>NUCLEOTIDE SEQUENCE</scope>
    <source>
        <strain evidence="2">PFS-102/07</strain>
        <tissue evidence="2">Leaf</tissue>
    </source>
</reference>
<sequence length="257" mass="28460">MRSAPAAGLLAQSAGTDGDQLNSSELSVQDLGSWAGSGQWPGHVGDPCVTMGWWALGIEPGAWTIRVGWFWTFPGVASPCLCRHARDSSYILKHKENQRKYRELVGFNIQLKSGPENTHKWSGKKIGRRIPLPMAETALKADVCGKAVPWATKREVMHDPWVDIWPVGASGPLGCLVRWDVWPVGASGPLGHPADDECLALVEHLAIKGRLVRHSNTSGSKGHLRQRERWTGIFFQRHITFAEEEGFSQEEERNIKV</sequence>
<comment type="caution">
    <text evidence="2">The sequence shown here is derived from an EMBL/GenBank/DDBJ whole genome shotgun (WGS) entry which is preliminary data.</text>
</comment>
<protein>
    <submittedName>
        <fullName evidence="2">Uncharacterized protein</fullName>
    </submittedName>
</protein>
<gene>
    <name evidence="2" type="ORF">F2Q70_00039040</name>
</gene>
<name>A0A8S9K634_BRACR</name>
<organism evidence="2">
    <name type="scientific">Brassica cretica</name>
    <name type="common">Mustard</name>
    <dbReference type="NCBI Taxonomy" id="69181"/>
    <lineage>
        <taxon>Eukaryota</taxon>
        <taxon>Viridiplantae</taxon>
        <taxon>Streptophyta</taxon>
        <taxon>Embryophyta</taxon>
        <taxon>Tracheophyta</taxon>
        <taxon>Spermatophyta</taxon>
        <taxon>Magnoliopsida</taxon>
        <taxon>eudicotyledons</taxon>
        <taxon>Gunneridae</taxon>
        <taxon>Pentapetalae</taxon>
        <taxon>rosids</taxon>
        <taxon>malvids</taxon>
        <taxon>Brassicales</taxon>
        <taxon>Brassicaceae</taxon>
        <taxon>Brassiceae</taxon>
        <taxon>Brassica</taxon>
    </lineage>
</organism>
<evidence type="ECO:0000313" key="2">
    <source>
        <dbReference type="EMBL" id="KAF2588806.1"/>
    </source>
</evidence>
<dbReference type="EMBL" id="QGKY02000190">
    <property type="protein sequence ID" value="KAF2588806.1"/>
    <property type="molecule type" value="Genomic_DNA"/>
</dbReference>
<proteinExistence type="predicted"/>
<dbReference type="AlphaFoldDB" id="A0A8S9K634"/>
<feature type="region of interest" description="Disordered" evidence="1">
    <location>
        <begin position="1"/>
        <end position="22"/>
    </location>
</feature>